<dbReference type="SMART" id="SM00671">
    <property type="entry name" value="SEL1"/>
    <property type="match status" value="5"/>
</dbReference>
<dbReference type="Gene3D" id="1.25.40.10">
    <property type="entry name" value="Tetratricopeptide repeat domain"/>
    <property type="match status" value="1"/>
</dbReference>
<feature type="compositionally biased region" description="Polar residues" evidence="1">
    <location>
        <begin position="374"/>
        <end position="385"/>
    </location>
</feature>
<accession>A0ABU3ZIW2</accession>
<feature type="compositionally biased region" description="Polar residues" evidence="1">
    <location>
        <begin position="402"/>
        <end position="418"/>
    </location>
</feature>
<keyword evidence="2" id="KW-1133">Transmembrane helix</keyword>
<feature type="region of interest" description="Disordered" evidence="1">
    <location>
        <begin position="365"/>
        <end position="454"/>
    </location>
</feature>
<comment type="caution">
    <text evidence="3">The sequence shown here is derived from an EMBL/GenBank/DDBJ whole genome shotgun (WGS) entry which is preliminary data.</text>
</comment>
<dbReference type="Pfam" id="PF08238">
    <property type="entry name" value="Sel1"/>
    <property type="match status" value="5"/>
</dbReference>
<dbReference type="PANTHER" id="PTHR43628:SF1">
    <property type="entry name" value="CHITIN SYNTHASE REGULATORY FACTOR 2-RELATED"/>
    <property type="match status" value="1"/>
</dbReference>
<feature type="compositionally biased region" description="Basic and acidic residues" evidence="1">
    <location>
        <begin position="388"/>
        <end position="401"/>
    </location>
</feature>
<dbReference type="EMBL" id="JAWJZI010000004">
    <property type="protein sequence ID" value="MDV5169914.1"/>
    <property type="molecule type" value="Genomic_DNA"/>
</dbReference>
<sequence>MNTEYRGDMPYLMVITGLSAGLLAWILYRVFTSQGKQQQSLVEKRQKEARYQQVLEKAKIAEREEKIFKAQTGHVSSQLSLAKEYELTNVREAINWYEKAAKLDNIIAQNALARLCRADIDDPDGEAKSQYWEQVVKAKRGEAKELFELGLLQIRGQGTEIDVEAGLENVLQAADKELLGAMLFLGDWYLSEFSQPHEPLEAFLWRFRAAKQGDINGFMKTAFCYQAGIGVSKDSSRALYWLERAAERGEGEAQLLVAKMHNRDTMADASIAYIWYSLAYVNGYKQAKDARDEVVQQLDIDTILGVQNVANRVYKLLKQGEDLEAHSVINLLDKLYGRKGYRPTDEMLETLALGELETEMATLQPVEKERAGEQASSSTVSTGSKATEAFDTHTKTAETDLNKGSQILSTDTGMTFGTDSRHSPMSGYQQQSWQTSWDSLLAENENKQKRENSD</sequence>
<gene>
    <name evidence="3" type="ORF">R2X38_13000</name>
</gene>
<protein>
    <submittedName>
        <fullName evidence="3">Tetratricopeptide repeat protein</fullName>
    </submittedName>
</protein>
<dbReference type="RefSeq" id="WP_317522670.1">
    <property type="nucleotide sequence ID" value="NZ_JAWJZI010000004.1"/>
</dbReference>
<reference evidence="3 4" key="1">
    <citation type="submission" date="2023-10" db="EMBL/GenBank/DDBJ databases">
        <title>Marine bacteria isolated from horseshoe crab.</title>
        <authorList>
            <person name="Cheng T.H."/>
        </authorList>
    </citation>
    <scope>NUCLEOTIDE SEQUENCE [LARGE SCALE GENOMIC DNA]</scope>
    <source>
        <strain evidence="3 4">HSC6</strain>
    </source>
</reference>
<dbReference type="InterPro" id="IPR011990">
    <property type="entry name" value="TPR-like_helical_dom_sf"/>
</dbReference>
<feature type="compositionally biased region" description="Basic and acidic residues" evidence="1">
    <location>
        <begin position="444"/>
        <end position="454"/>
    </location>
</feature>
<evidence type="ECO:0000256" key="1">
    <source>
        <dbReference type="SAM" id="MobiDB-lite"/>
    </source>
</evidence>
<keyword evidence="4" id="KW-1185">Reference proteome</keyword>
<evidence type="ECO:0000256" key="2">
    <source>
        <dbReference type="SAM" id="Phobius"/>
    </source>
</evidence>
<name>A0ABU3ZIW2_9GAMM</name>
<keyword evidence="2" id="KW-0812">Transmembrane</keyword>
<evidence type="ECO:0000313" key="4">
    <source>
        <dbReference type="Proteomes" id="UP001186452"/>
    </source>
</evidence>
<evidence type="ECO:0000313" key="3">
    <source>
        <dbReference type="EMBL" id="MDV5169914.1"/>
    </source>
</evidence>
<dbReference type="InterPro" id="IPR052945">
    <property type="entry name" value="Mitotic_Regulator"/>
</dbReference>
<dbReference type="SUPFAM" id="SSF81901">
    <property type="entry name" value="HCP-like"/>
    <property type="match status" value="1"/>
</dbReference>
<dbReference type="InterPro" id="IPR006597">
    <property type="entry name" value="Sel1-like"/>
</dbReference>
<keyword evidence="2" id="KW-0472">Membrane</keyword>
<feature type="compositionally biased region" description="Polar residues" evidence="1">
    <location>
        <begin position="426"/>
        <end position="438"/>
    </location>
</feature>
<feature type="transmembrane region" description="Helical" evidence="2">
    <location>
        <begin position="12"/>
        <end position="31"/>
    </location>
</feature>
<proteinExistence type="predicted"/>
<dbReference type="PANTHER" id="PTHR43628">
    <property type="entry name" value="ACTIVATOR OF C KINASE PROTEIN 1-RELATED"/>
    <property type="match status" value="1"/>
</dbReference>
<dbReference type="Proteomes" id="UP001186452">
    <property type="component" value="Unassembled WGS sequence"/>
</dbReference>
<organism evidence="3 4">
    <name type="scientific">Photobacterium rosenbergii</name>
    <dbReference type="NCBI Taxonomy" id="294936"/>
    <lineage>
        <taxon>Bacteria</taxon>
        <taxon>Pseudomonadati</taxon>
        <taxon>Pseudomonadota</taxon>
        <taxon>Gammaproteobacteria</taxon>
        <taxon>Vibrionales</taxon>
        <taxon>Vibrionaceae</taxon>
        <taxon>Photobacterium</taxon>
    </lineage>
</organism>